<protein>
    <submittedName>
        <fullName evidence="3">Phytase</fullName>
    </submittedName>
</protein>
<dbReference type="SUPFAM" id="SSF50956">
    <property type="entry name" value="Thermostable phytase (3-phytase)"/>
    <property type="match status" value="1"/>
</dbReference>
<dbReference type="Proteomes" id="UP000190044">
    <property type="component" value="Unassembled WGS sequence"/>
</dbReference>
<evidence type="ECO:0000313" key="3">
    <source>
        <dbReference type="EMBL" id="SKB37337.1"/>
    </source>
</evidence>
<gene>
    <name evidence="3" type="ORF">SAMN06295937_1004108</name>
</gene>
<feature type="region of interest" description="Disordered" evidence="1">
    <location>
        <begin position="1"/>
        <end position="22"/>
    </location>
</feature>
<dbReference type="Pfam" id="PF02333">
    <property type="entry name" value="Phytase"/>
    <property type="match status" value="1"/>
</dbReference>
<dbReference type="InterPro" id="IPR011042">
    <property type="entry name" value="6-blade_b-propeller_TolB-like"/>
</dbReference>
<evidence type="ECO:0000256" key="1">
    <source>
        <dbReference type="SAM" id="MobiDB-lite"/>
    </source>
</evidence>
<dbReference type="InterPro" id="IPR003431">
    <property type="entry name" value="B-propeller_Phytase"/>
</dbReference>
<dbReference type="EMBL" id="FUYP01000004">
    <property type="protein sequence ID" value="SKB37337.1"/>
    <property type="molecule type" value="Genomic_DNA"/>
</dbReference>
<keyword evidence="4" id="KW-1185">Reference proteome</keyword>
<proteinExistence type="predicted"/>
<organism evidence="3 4">
    <name type="scientific">Sphingopyxis flava</name>
    <dbReference type="NCBI Taxonomy" id="1507287"/>
    <lineage>
        <taxon>Bacteria</taxon>
        <taxon>Pseudomonadati</taxon>
        <taxon>Pseudomonadota</taxon>
        <taxon>Alphaproteobacteria</taxon>
        <taxon>Sphingomonadales</taxon>
        <taxon>Sphingomonadaceae</taxon>
        <taxon>Sphingopyxis</taxon>
    </lineage>
</organism>
<dbReference type="AlphaFoldDB" id="A0A1T5AR78"/>
<feature type="domain" description="BPP" evidence="2">
    <location>
        <begin position="1"/>
        <end position="130"/>
    </location>
</feature>
<name>A0A1T5AR78_9SPHN</name>
<evidence type="ECO:0000313" key="4">
    <source>
        <dbReference type="Proteomes" id="UP000190044"/>
    </source>
</evidence>
<accession>A0A1T5AR78</accession>
<dbReference type="GO" id="GO:0016158">
    <property type="term" value="F:inositol hexakisphosphate 3-phosphatase activity"/>
    <property type="evidence" value="ECO:0007669"/>
    <property type="project" value="InterPro"/>
</dbReference>
<dbReference type="Gene3D" id="2.120.10.30">
    <property type="entry name" value="TolB, C-terminal domain"/>
    <property type="match status" value="1"/>
</dbReference>
<dbReference type="PROSITE" id="PS51662">
    <property type="entry name" value="BP_PHYTASE"/>
    <property type="match status" value="1"/>
</dbReference>
<reference evidence="4" key="1">
    <citation type="submission" date="2017-02" db="EMBL/GenBank/DDBJ databases">
        <authorList>
            <person name="Varghese N."/>
            <person name="Submissions S."/>
        </authorList>
    </citation>
    <scope>NUCLEOTIDE SEQUENCE [LARGE SCALE GENOMIC DNA]</scope>
    <source>
        <strain evidence="4">R11H</strain>
    </source>
</reference>
<sequence length="132" mass="13802">MSARRTAASGSWSGNGRGATARRVVPVDNQRLDVEGLATIDRNGGRYLLAPSPTDNAYAVFRLPEAEYVGRFAAAAGSFDASSVTDGILAAAGDFSPAYPDGILPAQDGDNAPSAQNYRLERWDVIAAALTL</sequence>
<evidence type="ECO:0000259" key="2">
    <source>
        <dbReference type="PROSITE" id="PS51662"/>
    </source>
</evidence>
<dbReference type="RefSeq" id="WP_245798588.1">
    <property type="nucleotide sequence ID" value="NZ_FUYP01000004.1"/>
</dbReference>